<dbReference type="GO" id="GO:0016020">
    <property type="term" value="C:membrane"/>
    <property type="evidence" value="ECO:0007669"/>
    <property type="project" value="UniProtKB-ARBA"/>
</dbReference>
<keyword evidence="2" id="KW-0496">Mitochondrion</keyword>
<evidence type="ECO:0000313" key="6">
    <source>
        <dbReference type="Proteomes" id="UP001566132"/>
    </source>
</evidence>
<dbReference type="Gene3D" id="1.10.10.140">
    <property type="entry name" value="Cytochrome c oxidase, subunit VIb"/>
    <property type="match status" value="1"/>
</dbReference>
<dbReference type="Proteomes" id="UP001566132">
    <property type="component" value="Unassembled WGS sequence"/>
</dbReference>
<keyword evidence="6" id="KW-1185">Reference proteome</keyword>
<dbReference type="InterPro" id="IPR036549">
    <property type="entry name" value="CX6/COA6-like_sf"/>
</dbReference>
<dbReference type="AlphaFoldDB" id="A0ABD1EYM0"/>
<dbReference type="SUPFAM" id="SSF47694">
    <property type="entry name" value="Cytochrome c oxidase subunit h"/>
    <property type="match status" value="1"/>
</dbReference>
<sequence>MASTSPKKHNPFTGPPDKAFDDAKYRTVPADARFPNADVTKWCFTAFVDHKKCLRLLGEKDECCAQFEKIYRTICPYAWTDKWEGQIAEGTFQVDLPEPRNKNQ</sequence>
<dbReference type="InterPro" id="IPR048280">
    <property type="entry name" value="COX6B-like"/>
</dbReference>
<dbReference type="Pfam" id="PF02297">
    <property type="entry name" value="COX6B"/>
    <property type="match status" value="1"/>
</dbReference>
<feature type="region of interest" description="Disordered" evidence="4">
    <location>
        <begin position="1"/>
        <end position="20"/>
    </location>
</feature>
<dbReference type="CDD" id="cd00926">
    <property type="entry name" value="Cyt_c_Oxidase_VIb"/>
    <property type="match status" value="1"/>
</dbReference>
<proteinExistence type="predicted"/>
<comment type="caution">
    <text evidence="5">The sequence shown here is derived from an EMBL/GenBank/DDBJ whole genome shotgun (WGS) entry which is preliminary data.</text>
</comment>
<feature type="compositionally biased region" description="Basic residues" evidence="4">
    <location>
        <begin position="1"/>
        <end position="10"/>
    </location>
</feature>
<evidence type="ECO:0000256" key="4">
    <source>
        <dbReference type="SAM" id="MobiDB-lite"/>
    </source>
</evidence>
<dbReference type="PANTHER" id="PTHR46281">
    <property type="entry name" value="CYTOCHROME C OXIDASE SUBUNIT 6B"/>
    <property type="match status" value="1"/>
</dbReference>
<accession>A0ABD1EYM0</accession>
<dbReference type="EMBL" id="JBDJPC010000004">
    <property type="protein sequence ID" value="KAL1506123.1"/>
    <property type="molecule type" value="Genomic_DNA"/>
</dbReference>
<evidence type="ECO:0000256" key="1">
    <source>
        <dbReference type="ARBA" id="ARBA00004173"/>
    </source>
</evidence>
<evidence type="ECO:0000256" key="3">
    <source>
        <dbReference type="ARBA" id="ARBA00023157"/>
    </source>
</evidence>
<protein>
    <recommendedName>
        <fullName evidence="7">Cytochrome c oxidase subunit</fullName>
    </recommendedName>
</protein>
<evidence type="ECO:0000256" key="2">
    <source>
        <dbReference type="ARBA" id="ARBA00023128"/>
    </source>
</evidence>
<dbReference type="PANTHER" id="PTHR46281:SF8">
    <property type="entry name" value="CYTOCHROME C OXIDASE SUBUNIT 12, MITOCHONDRIAL"/>
    <property type="match status" value="1"/>
</dbReference>
<keyword evidence="3" id="KW-1015">Disulfide bond</keyword>
<dbReference type="InterPro" id="IPR003213">
    <property type="entry name" value="Cyt_c_oxidase_su6B"/>
</dbReference>
<reference evidence="5 6" key="1">
    <citation type="submission" date="2024-05" db="EMBL/GenBank/DDBJ databases">
        <title>Genetic variation in Jamaican populations of the coffee berry borer (Hypothenemus hampei).</title>
        <authorList>
            <person name="Errbii M."/>
            <person name="Myrie A."/>
        </authorList>
    </citation>
    <scope>NUCLEOTIDE SEQUENCE [LARGE SCALE GENOMIC DNA]</scope>
    <source>
        <strain evidence="5">JA-Hopewell-2020-01-JO</strain>
        <tissue evidence="5">Whole body</tissue>
    </source>
</reference>
<organism evidence="5 6">
    <name type="scientific">Hypothenemus hampei</name>
    <name type="common">Coffee berry borer</name>
    <dbReference type="NCBI Taxonomy" id="57062"/>
    <lineage>
        <taxon>Eukaryota</taxon>
        <taxon>Metazoa</taxon>
        <taxon>Ecdysozoa</taxon>
        <taxon>Arthropoda</taxon>
        <taxon>Hexapoda</taxon>
        <taxon>Insecta</taxon>
        <taxon>Pterygota</taxon>
        <taxon>Neoptera</taxon>
        <taxon>Endopterygota</taxon>
        <taxon>Coleoptera</taxon>
        <taxon>Polyphaga</taxon>
        <taxon>Cucujiformia</taxon>
        <taxon>Curculionidae</taxon>
        <taxon>Scolytinae</taxon>
        <taxon>Hypothenemus</taxon>
    </lineage>
</organism>
<evidence type="ECO:0008006" key="7">
    <source>
        <dbReference type="Google" id="ProtNLM"/>
    </source>
</evidence>
<name>A0ABD1EYM0_HYPHA</name>
<evidence type="ECO:0000313" key="5">
    <source>
        <dbReference type="EMBL" id="KAL1506123.1"/>
    </source>
</evidence>
<dbReference type="GO" id="GO:0005739">
    <property type="term" value="C:mitochondrion"/>
    <property type="evidence" value="ECO:0007669"/>
    <property type="project" value="UniProtKB-SubCell"/>
</dbReference>
<gene>
    <name evidence="5" type="ORF">ABEB36_005547</name>
</gene>
<comment type="subcellular location">
    <subcellularLocation>
        <location evidence="1">Mitochondrion</location>
    </subcellularLocation>
</comment>